<evidence type="ECO:0000256" key="1">
    <source>
        <dbReference type="SAM" id="MobiDB-lite"/>
    </source>
</evidence>
<proteinExistence type="predicted"/>
<reference evidence="2 3" key="1">
    <citation type="submission" date="2018-11" db="EMBL/GenBank/DDBJ databases">
        <authorList>
            <consortium name="Pathogen Informatics"/>
        </authorList>
    </citation>
    <scope>NUCLEOTIDE SEQUENCE [LARGE SCALE GENOMIC DNA]</scope>
    <source>
        <strain>Denwood</strain>
        <strain evidence="3">Zambia</strain>
    </source>
</reference>
<organism evidence="2 3">
    <name type="scientific">Schistosoma mattheei</name>
    <dbReference type="NCBI Taxonomy" id="31246"/>
    <lineage>
        <taxon>Eukaryota</taxon>
        <taxon>Metazoa</taxon>
        <taxon>Spiralia</taxon>
        <taxon>Lophotrochozoa</taxon>
        <taxon>Platyhelminthes</taxon>
        <taxon>Trematoda</taxon>
        <taxon>Digenea</taxon>
        <taxon>Strigeidida</taxon>
        <taxon>Schistosomatoidea</taxon>
        <taxon>Schistosomatidae</taxon>
        <taxon>Schistosoma</taxon>
    </lineage>
</organism>
<evidence type="ECO:0000313" key="2">
    <source>
        <dbReference type="EMBL" id="VDP75973.1"/>
    </source>
</evidence>
<dbReference type="EMBL" id="UZAL01039758">
    <property type="protein sequence ID" value="VDP75973.1"/>
    <property type="molecule type" value="Genomic_DNA"/>
</dbReference>
<feature type="region of interest" description="Disordered" evidence="1">
    <location>
        <begin position="57"/>
        <end position="81"/>
    </location>
</feature>
<sequence length="132" mass="15063">MELDDFIIQPTTIQLNISEQIVKLAKQIDIQEHRNSRQLANDNWFTKAAKDANILLDDDDNNKVGDDEDNSGKKNSSKKKLDSTKILKSQLRQLINVSHGKLLKLTDGQMKCYQRPIQTLSKIKLLKEFGAI</sequence>
<accession>A0A3P8K3U3</accession>
<protein>
    <submittedName>
        <fullName evidence="2">Uncharacterized protein</fullName>
    </submittedName>
</protein>
<dbReference type="Proteomes" id="UP000269396">
    <property type="component" value="Unassembled WGS sequence"/>
</dbReference>
<evidence type="ECO:0000313" key="3">
    <source>
        <dbReference type="Proteomes" id="UP000269396"/>
    </source>
</evidence>
<keyword evidence="3" id="KW-1185">Reference proteome</keyword>
<name>A0A3P8K3U3_9TREM</name>
<dbReference type="AlphaFoldDB" id="A0A3P8K3U3"/>
<gene>
    <name evidence="2" type="ORF">SMTD_LOCUS18038</name>
</gene>